<proteinExistence type="predicted"/>
<sequence>MSIPCHMQEYAQDAMSYIHHYGCSNLFITFTCNPAWNEIQQLLLPGQSQMDRHAIAARVFRQKLKSLMDFIVKYEVFGSVRCWMHSVERQKRGLPHAHITNLSLR</sequence>
<gene>
    <name evidence="2" type="primary">NOO_LOCUS10923</name>
    <name evidence="2" type="ORF">TNCT_696101</name>
</gene>
<evidence type="ECO:0000313" key="3">
    <source>
        <dbReference type="Proteomes" id="UP000887116"/>
    </source>
</evidence>
<feature type="domain" description="Helitron helicase-like" evidence="1">
    <location>
        <begin position="6"/>
        <end position="99"/>
    </location>
</feature>
<dbReference type="AlphaFoldDB" id="A0A8X6JDZ1"/>
<evidence type="ECO:0000313" key="2">
    <source>
        <dbReference type="EMBL" id="GFR31800.1"/>
    </source>
</evidence>
<dbReference type="OrthoDB" id="1728974at2759"/>
<dbReference type="Proteomes" id="UP000887116">
    <property type="component" value="Unassembled WGS sequence"/>
</dbReference>
<reference evidence="2" key="1">
    <citation type="submission" date="2020-07" db="EMBL/GenBank/DDBJ databases">
        <title>Multicomponent nature underlies the extraordinary mechanical properties of spider dragline silk.</title>
        <authorList>
            <person name="Kono N."/>
            <person name="Nakamura H."/>
            <person name="Mori M."/>
            <person name="Yoshida Y."/>
            <person name="Ohtoshi R."/>
            <person name="Malay A.D."/>
            <person name="Moran D.A.P."/>
            <person name="Tomita M."/>
            <person name="Numata K."/>
            <person name="Arakawa K."/>
        </authorList>
    </citation>
    <scope>NUCLEOTIDE SEQUENCE</scope>
</reference>
<accession>A0A8X6JDZ1</accession>
<dbReference type="Pfam" id="PF14214">
    <property type="entry name" value="Helitron_like_N"/>
    <property type="match status" value="1"/>
</dbReference>
<comment type="caution">
    <text evidence="2">The sequence shown here is derived from an EMBL/GenBank/DDBJ whole genome shotgun (WGS) entry which is preliminary data.</text>
</comment>
<name>A0A8X6JDZ1_TRICU</name>
<organism evidence="2 3">
    <name type="scientific">Trichonephila clavata</name>
    <name type="common">Joro spider</name>
    <name type="synonym">Nephila clavata</name>
    <dbReference type="NCBI Taxonomy" id="2740835"/>
    <lineage>
        <taxon>Eukaryota</taxon>
        <taxon>Metazoa</taxon>
        <taxon>Ecdysozoa</taxon>
        <taxon>Arthropoda</taxon>
        <taxon>Chelicerata</taxon>
        <taxon>Arachnida</taxon>
        <taxon>Araneae</taxon>
        <taxon>Araneomorphae</taxon>
        <taxon>Entelegynae</taxon>
        <taxon>Araneoidea</taxon>
        <taxon>Nephilidae</taxon>
        <taxon>Trichonephila</taxon>
    </lineage>
</organism>
<keyword evidence="3" id="KW-1185">Reference proteome</keyword>
<evidence type="ECO:0000259" key="1">
    <source>
        <dbReference type="Pfam" id="PF14214"/>
    </source>
</evidence>
<dbReference type="EMBL" id="BMAO01019640">
    <property type="protein sequence ID" value="GFR31800.1"/>
    <property type="molecule type" value="Genomic_DNA"/>
</dbReference>
<dbReference type="InterPro" id="IPR025476">
    <property type="entry name" value="Helitron_helicase-like"/>
</dbReference>
<protein>
    <submittedName>
        <fullName evidence="2">Helitron_like_N domain-containing protein</fullName>
    </submittedName>
</protein>